<dbReference type="AlphaFoldDB" id="A0A9D4NJH7"/>
<name>A0A9D4NJH7_DREPO</name>
<sequence>MKKSKITKAFAIEKHNLHTDALAVCRGYEYFSNIIFHLYSTLLWSLWLQAGNDVSRFKKKHHLIYTLLQKPVFSGLPATLSPARNDGFQTATLLCTFSVTDANDQIIITCLIQFSNFELFREFPAPMDSFFNLVPGTAPTFAIWVKASVTLDSASSLSSLTSSALTTDHPRIPLPKRSLFPYLTSLRRSFREFPEHLRLFPTRPSSRRHLVYSLLPTPTRHAVLCHR</sequence>
<protein>
    <submittedName>
        <fullName evidence="1">Uncharacterized protein</fullName>
    </submittedName>
</protein>
<comment type="caution">
    <text evidence="1">The sequence shown here is derived from an EMBL/GenBank/DDBJ whole genome shotgun (WGS) entry which is preliminary data.</text>
</comment>
<evidence type="ECO:0000313" key="1">
    <source>
        <dbReference type="EMBL" id="KAH3894819.1"/>
    </source>
</evidence>
<evidence type="ECO:0000313" key="2">
    <source>
        <dbReference type="Proteomes" id="UP000828390"/>
    </source>
</evidence>
<proteinExistence type="predicted"/>
<gene>
    <name evidence="1" type="ORF">DPMN_018978</name>
</gene>
<reference evidence="1" key="2">
    <citation type="submission" date="2020-11" db="EMBL/GenBank/DDBJ databases">
        <authorList>
            <person name="McCartney M.A."/>
            <person name="Auch B."/>
            <person name="Kono T."/>
            <person name="Mallez S."/>
            <person name="Becker A."/>
            <person name="Gohl D.M."/>
            <person name="Silverstein K.A.T."/>
            <person name="Koren S."/>
            <person name="Bechman K.B."/>
            <person name="Herman A."/>
            <person name="Abrahante J.E."/>
            <person name="Garbe J."/>
        </authorList>
    </citation>
    <scope>NUCLEOTIDE SEQUENCE</scope>
    <source>
        <strain evidence="1">Duluth1</strain>
        <tissue evidence="1">Whole animal</tissue>
    </source>
</reference>
<dbReference type="Proteomes" id="UP000828390">
    <property type="component" value="Unassembled WGS sequence"/>
</dbReference>
<accession>A0A9D4NJH7</accession>
<reference evidence="1" key="1">
    <citation type="journal article" date="2019" name="bioRxiv">
        <title>The Genome of the Zebra Mussel, Dreissena polymorpha: A Resource for Invasive Species Research.</title>
        <authorList>
            <person name="McCartney M.A."/>
            <person name="Auch B."/>
            <person name="Kono T."/>
            <person name="Mallez S."/>
            <person name="Zhang Y."/>
            <person name="Obille A."/>
            <person name="Becker A."/>
            <person name="Abrahante J.E."/>
            <person name="Garbe J."/>
            <person name="Badalamenti J.P."/>
            <person name="Herman A."/>
            <person name="Mangelson H."/>
            <person name="Liachko I."/>
            <person name="Sullivan S."/>
            <person name="Sone E.D."/>
            <person name="Koren S."/>
            <person name="Silverstein K.A.T."/>
            <person name="Beckman K.B."/>
            <person name="Gohl D.M."/>
        </authorList>
    </citation>
    <scope>NUCLEOTIDE SEQUENCE</scope>
    <source>
        <strain evidence="1">Duluth1</strain>
        <tissue evidence="1">Whole animal</tissue>
    </source>
</reference>
<organism evidence="1 2">
    <name type="scientific">Dreissena polymorpha</name>
    <name type="common">Zebra mussel</name>
    <name type="synonym">Mytilus polymorpha</name>
    <dbReference type="NCBI Taxonomy" id="45954"/>
    <lineage>
        <taxon>Eukaryota</taxon>
        <taxon>Metazoa</taxon>
        <taxon>Spiralia</taxon>
        <taxon>Lophotrochozoa</taxon>
        <taxon>Mollusca</taxon>
        <taxon>Bivalvia</taxon>
        <taxon>Autobranchia</taxon>
        <taxon>Heteroconchia</taxon>
        <taxon>Euheterodonta</taxon>
        <taxon>Imparidentia</taxon>
        <taxon>Neoheterodontei</taxon>
        <taxon>Myida</taxon>
        <taxon>Dreissenoidea</taxon>
        <taxon>Dreissenidae</taxon>
        <taxon>Dreissena</taxon>
    </lineage>
</organism>
<dbReference type="EMBL" id="JAIWYP010000001">
    <property type="protein sequence ID" value="KAH3894819.1"/>
    <property type="molecule type" value="Genomic_DNA"/>
</dbReference>
<keyword evidence="2" id="KW-1185">Reference proteome</keyword>